<dbReference type="InterPro" id="IPR015943">
    <property type="entry name" value="WD40/YVTN_repeat-like_dom_sf"/>
</dbReference>
<dbReference type="PANTHER" id="PTHR19848:SF8">
    <property type="entry name" value="F-BOX AND WD REPEAT DOMAIN CONTAINING 7"/>
    <property type="match status" value="1"/>
</dbReference>
<feature type="region of interest" description="Disordered" evidence="5">
    <location>
        <begin position="250"/>
        <end position="453"/>
    </location>
</feature>
<dbReference type="VEuPathDB" id="TriTrypDB:TcBrA4_0048740"/>
<dbReference type="VEuPathDB" id="TriTrypDB:TCDM_00539"/>
<keyword evidence="2" id="KW-0677">Repeat</keyword>
<reference evidence="7 8" key="1">
    <citation type="journal article" date="2018" name="Microb. Genom.">
        <title>Expanding an expanded genome: long-read sequencing of Trypanosoma cruzi.</title>
        <authorList>
            <person name="Berna L."/>
            <person name="Rodriguez M."/>
            <person name="Chiribao M.L."/>
            <person name="Parodi-Talice A."/>
            <person name="Pita S."/>
            <person name="Rijo G."/>
            <person name="Alvarez-Valin F."/>
            <person name="Robello C."/>
        </authorList>
    </citation>
    <scope>NUCLEOTIDE SEQUENCE [LARGE SCALE GENOMIC DNA]</scope>
    <source>
        <strain evidence="7 8">Dm28c</strain>
    </source>
</reference>
<proteinExistence type="predicted"/>
<dbReference type="InterPro" id="IPR036034">
    <property type="entry name" value="PDZ_sf"/>
</dbReference>
<feature type="compositionally biased region" description="Polar residues" evidence="5">
    <location>
        <begin position="1374"/>
        <end position="1392"/>
    </location>
</feature>
<dbReference type="VEuPathDB" id="TriTrypDB:TcCLB.511291.70"/>
<sequence length="1612" mass="179525">MAQKEVALAAQFNGSYRCATTVVVRTAATETIHRAMPARTLPKQRGDSASRSGNGSEGISTPQRGTRTNGSSPSAHNPSCEGPRCTFWLARSDGDIEIRSAAVPDRVIDLVHRTKKAIVTSLLQISCNRVVAALSNGLLQVLDAVSLHECKIVQAHKSSITCMVPVTLAKTQRSQEEFGCSRIPAFVTASSDLTIAKWDGVTLECLGRMKGHSCSVTALAATVSGAFLFSGGEDGSLRMWSLAEGAQVLRKSTSQKNAKKGTKTKETAVTPSGQQPKQDTKKKRKQSLLPVQKDGSHTARHKAVAQVSAARAIRSLSAQTPSRGGATKAVTTPRTPSVATREKGSRAMSLVLEGRPPRKKSVKSSNSKPITPRPGPVHFSGVPEAAMNEEDADEEEEEEKEENDDEEKDRVTGFEKTRALLPAEDETGASLRNGLNAGEAGEHKTPRKTSKVKKGKKRLGWNFDTVLKQLLGDSVEDPVVHHFFDMQHFCWEEDTALLWPMKCEHQKAITGLTLIRDRILVTASQDGVAKMFALPTGRMLRSVHRGRAALTGLVMDELHCRLWIGSADGSLAVYDALHPDVVPLYSWRDLNTPHPQLVPLVFHGSLSHLYVFSSFDDKNALSLLSVKDESRGEPAHPCQGKRFFVKDSSHKKPCGEKKSNLSAKASLTCVWLDGGDGAMLVDIPFLKSLDKQFDSTRSFFFGNSVRDAVFRRIIRRPVTEEGEELPQYLARERAKAASAVQFSLAQALRQRAFSRWLMWRTRRMARYRCMRAVRFLEVFQQERVLESYFKRWQRWRPSARCLLLHMDMSSFEKRLKCISTSYRWNEICDVADIARELGNTFAAAEHRRLLQRYYRKWVIHIKETRRRIAQSTAFNRLFLSFCDVKFGDKSFIWKRLRVAAEVTQRRRRALWLLEQHMVSSQHKCRRYYMKLWIKYVKSQKEARHSLVLVDTLSSVLADERALRSRFYLKWYRFALFEARLLRLDEERTTMQREWIAVQNAVDSTASLTELRQEAEQLEVEIAEQAFERDEVESRNLALRSDIEYLQVQKSLECLLAGYRDSSDTVCRRRDSGSASRSKMSCNTSRERIALFADDDNFDGEVGTLRQVGAVLRALKATGVRCGRHRALIMASYEKVVQLSILECPLEACDYNSFMSLCSNSDESLLRMRPNALVTEGKTSSEQRRHVTAHANTPLFLSDEFDRTMQRLQSIIVNAARLTGVNLNEPSNYDSLISIQEESSGNEKRIMNTTDCASLRWLDFVPPTTRTEALPLIVDLVAMFDSLKAHSDMEVEGGEKKLSTRGAAKVVPLPLRSLCKTQTAVWLVRHAAVLLELMSPGLWKRHLKLRTLAKGVTEPGTGTLGSDAAESSPARSAGATATSDNSPGTNQSRTYNNGALEGTPRQSIPQQFPKLSVDELGVCKKQHRSMSWTASETRRGHSQKVSSPCGRATFQQRVLVHSGGSLTPRPKSSFQFKEEDSDGPRRSLPIPLPFTHSGASTPTKSMYGSSTTRPYLGFRVAVSRDDAGHTTLTVHEVAESYVGASDGVTREGPAFASGLRAGDQLVRFAGYAVTELAAFNTVVARHVRPNGTVPVVFSRNGQLISSTIVVGEKSRNG</sequence>
<dbReference type="SUPFAM" id="SSF50156">
    <property type="entry name" value="PDZ domain-like"/>
    <property type="match status" value="1"/>
</dbReference>
<dbReference type="Gene3D" id="2.30.42.10">
    <property type="match status" value="1"/>
</dbReference>
<dbReference type="InterPro" id="IPR001680">
    <property type="entry name" value="WD40_rpt"/>
</dbReference>
<evidence type="ECO:0000256" key="3">
    <source>
        <dbReference type="PROSITE-ProRule" id="PRU00221"/>
    </source>
</evidence>
<feature type="region of interest" description="Disordered" evidence="5">
    <location>
        <begin position="1457"/>
        <end position="1503"/>
    </location>
</feature>
<dbReference type="VEuPathDB" id="TriTrypDB:BCY84_18583"/>
<dbReference type="SUPFAM" id="SSF50978">
    <property type="entry name" value="WD40 repeat-like"/>
    <property type="match status" value="1"/>
</dbReference>
<dbReference type="VEuPathDB" id="TriTrypDB:Tc_MARK_4761"/>
<evidence type="ECO:0000313" key="7">
    <source>
        <dbReference type="EMBL" id="PWU83591.1"/>
    </source>
</evidence>
<comment type="caution">
    <text evidence="7">The sequence shown here is derived from an EMBL/GenBank/DDBJ whole genome shotgun (WGS) entry which is preliminary data.</text>
</comment>
<feature type="compositionally biased region" description="Polar residues" evidence="5">
    <location>
        <begin position="267"/>
        <end position="277"/>
    </location>
</feature>
<dbReference type="VEuPathDB" id="TriTrypDB:C3747_2g203"/>
<organism evidence="7 8">
    <name type="scientific">Trypanosoma cruzi</name>
    <dbReference type="NCBI Taxonomy" id="5693"/>
    <lineage>
        <taxon>Eukaryota</taxon>
        <taxon>Discoba</taxon>
        <taxon>Euglenozoa</taxon>
        <taxon>Kinetoplastea</taxon>
        <taxon>Metakinetoplastina</taxon>
        <taxon>Trypanosomatida</taxon>
        <taxon>Trypanosomatidae</taxon>
        <taxon>Trypanosoma</taxon>
        <taxon>Schizotrypanum</taxon>
    </lineage>
</organism>
<dbReference type="PROSITE" id="PS50082">
    <property type="entry name" value="WD_REPEATS_2"/>
    <property type="match status" value="1"/>
</dbReference>
<evidence type="ECO:0000256" key="2">
    <source>
        <dbReference type="ARBA" id="ARBA00022737"/>
    </source>
</evidence>
<gene>
    <name evidence="7" type="ORF">C4B63_304g6</name>
</gene>
<feature type="region of interest" description="Disordered" evidence="5">
    <location>
        <begin position="34"/>
        <end position="80"/>
    </location>
</feature>
<dbReference type="VEuPathDB" id="TriTrypDB:TcG_01126"/>
<feature type="region of interest" description="Disordered" evidence="5">
    <location>
        <begin position="1351"/>
        <end position="1406"/>
    </location>
</feature>
<dbReference type="EMBL" id="PRFA01000304">
    <property type="protein sequence ID" value="PWU83591.1"/>
    <property type="molecule type" value="Genomic_DNA"/>
</dbReference>
<protein>
    <recommendedName>
        <fullName evidence="6">PDZ domain-containing protein</fullName>
    </recommendedName>
</protein>
<dbReference type="VEuPathDB" id="TriTrypDB:TCDM_00540"/>
<dbReference type="VEuPathDB" id="TriTrypDB:TcCLB.507683.30"/>
<feature type="compositionally biased region" description="Acidic residues" evidence="5">
    <location>
        <begin position="387"/>
        <end position="407"/>
    </location>
</feature>
<dbReference type="InterPro" id="IPR036322">
    <property type="entry name" value="WD40_repeat_dom_sf"/>
</dbReference>
<name>A0A2V2UHZ0_TRYCR</name>
<dbReference type="PANTHER" id="PTHR19848">
    <property type="entry name" value="WD40 REPEAT PROTEIN"/>
    <property type="match status" value="1"/>
</dbReference>
<evidence type="ECO:0000256" key="5">
    <source>
        <dbReference type="SAM" id="MobiDB-lite"/>
    </source>
</evidence>
<feature type="compositionally biased region" description="Polar residues" evidence="5">
    <location>
        <begin position="329"/>
        <end position="338"/>
    </location>
</feature>
<feature type="compositionally biased region" description="Polar residues" evidence="5">
    <location>
        <begin position="1492"/>
        <end position="1503"/>
    </location>
</feature>
<feature type="domain" description="PDZ" evidence="6">
    <location>
        <begin position="1509"/>
        <end position="1602"/>
    </location>
</feature>
<dbReference type="SMART" id="SM00320">
    <property type="entry name" value="WD40"/>
    <property type="match status" value="4"/>
</dbReference>
<dbReference type="VEuPathDB" id="TriTrypDB:C4B63_304g6"/>
<evidence type="ECO:0000256" key="1">
    <source>
        <dbReference type="ARBA" id="ARBA00022574"/>
    </source>
</evidence>
<dbReference type="Gene3D" id="2.130.10.10">
    <property type="entry name" value="YVTN repeat-like/Quinoprotein amine dehydrogenase"/>
    <property type="match status" value="2"/>
</dbReference>
<evidence type="ECO:0000256" key="4">
    <source>
        <dbReference type="SAM" id="Coils"/>
    </source>
</evidence>
<dbReference type="Pfam" id="PF13180">
    <property type="entry name" value="PDZ_2"/>
    <property type="match status" value="1"/>
</dbReference>
<dbReference type="VEuPathDB" id="TriTrypDB:TCSYLVIO_006051"/>
<feature type="compositionally biased region" description="Basic and acidic residues" evidence="5">
    <location>
        <begin position="408"/>
        <end position="418"/>
    </location>
</feature>
<accession>A0A2V2UHZ0</accession>
<dbReference type="PROSITE" id="PS50294">
    <property type="entry name" value="WD_REPEATS_REGION"/>
    <property type="match status" value="1"/>
</dbReference>
<evidence type="ECO:0000313" key="8">
    <source>
        <dbReference type="Proteomes" id="UP000246121"/>
    </source>
</evidence>
<feature type="repeat" description="WD" evidence="3">
    <location>
        <begin position="209"/>
        <end position="250"/>
    </location>
</feature>
<feature type="compositionally biased region" description="Basic and acidic residues" evidence="5">
    <location>
        <begin position="1471"/>
        <end position="1480"/>
    </location>
</feature>
<dbReference type="VEuPathDB" id="TriTrypDB:ECC02_003141"/>
<dbReference type="VEuPathDB" id="TriTrypDB:TcCL_NonESM02499"/>
<feature type="coiled-coil region" evidence="4">
    <location>
        <begin position="1000"/>
        <end position="1034"/>
    </location>
</feature>
<feature type="compositionally biased region" description="Polar residues" evidence="5">
    <location>
        <begin position="47"/>
        <end position="77"/>
    </location>
</feature>
<feature type="region of interest" description="Disordered" evidence="5">
    <location>
        <begin position="1424"/>
        <end position="1445"/>
    </location>
</feature>
<keyword evidence="4" id="KW-0175">Coiled coil</keyword>
<dbReference type="VEuPathDB" id="TriTrypDB:TcBrA4_0048750"/>
<dbReference type="Proteomes" id="UP000246121">
    <property type="component" value="Unassembled WGS sequence"/>
</dbReference>
<dbReference type="InterPro" id="IPR001478">
    <property type="entry name" value="PDZ"/>
</dbReference>
<dbReference type="Pfam" id="PF00400">
    <property type="entry name" value="WD40"/>
    <property type="match status" value="1"/>
</dbReference>
<evidence type="ECO:0000259" key="6">
    <source>
        <dbReference type="Pfam" id="PF13180"/>
    </source>
</evidence>
<keyword evidence="1 3" id="KW-0853">WD repeat</keyword>